<proteinExistence type="predicted"/>
<gene>
    <name evidence="2" type="ORF">JJQ60_04840</name>
</gene>
<dbReference type="RefSeq" id="WP_201917268.1">
    <property type="nucleotide sequence ID" value="NZ_BAABAX010000023.1"/>
</dbReference>
<reference evidence="2" key="1">
    <citation type="submission" date="2021-01" db="EMBL/GenBank/DDBJ databases">
        <authorList>
            <person name="Zhong Y.L."/>
        </authorList>
    </citation>
    <scope>NUCLEOTIDE SEQUENCE</scope>
    <source>
        <strain evidence="2">KCTC 23302</strain>
    </source>
</reference>
<name>A0A936ZQG9_9FLAO</name>
<feature type="region of interest" description="Disordered" evidence="1">
    <location>
        <begin position="1"/>
        <end position="31"/>
    </location>
</feature>
<organism evidence="2 3">
    <name type="scientific">Aquimarina mytili</name>
    <dbReference type="NCBI Taxonomy" id="874423"/>
    <lineage>
        <taxon>Bacteria</taxon>
        <taxon>Pseudomonadati</taxon>
        <taxon>Bacteroidota</taxon>
        <taxon>Flavobacteriia</taxon>
        <taxon>Flavobacteriales</taxon>
        <taxon>Flavobacteriaceae</taxon>
        <taxon>Aquimarina</taxon>
    </lineage>
</organism>
<dbReference type="Proteomes" id="UP000651057">
    <property type="component" value="Unassembled WGS sequence"/>
</dbReference>
<evidence type="ECO:0000256" key="1">
    <source>
        <dbReference type="SAM" id="MobiDB-lite"/>
    </source>
</evidence>
<dbReference type="AlphaFoldDB" id="A0A936ZQG9"/>
<keyword evidence="3" id="KW-1185">Reference proteome</keyword>
<sequence>MAKKGKEKNTQNKAKHAKLMNRKKNKIRKEKEARAARLKALVQKMNQQNNTDTAHD</sequence>
<dbReference type="EMBL" id="JAERQJ010000002">
    <property type="protein sequence ID" value="MBL0682833.1"/>
    <property type="molecule type" value="Genomic_DNA"/>
</dbReference>
<evidence type="ECO:0000313" key="2">
    <source>
        <dbReference type="EMBL" id="MBL0682833.1"/>
    </source>
</evidence>
<protein>
    <submittedName>
        <fullName evidence="2">Uncharacterized protein</fullName>
    </submittedName>
</protein>
<evidence type="ECO:0000313" key="3">
    <source>
        <dbReference type="Proteomes" id="UP000651057"/>
    </source>
</evidence>
<accession>A0A936ZQG9</accession>
<comment type="caution">
    <text evidence="2">The sequence shown here is derived from an EMBL/GenBank/DDBJ whole genome shotgun (WGS) entry which is preliminary data.</text>
</comment>
<feature type="compositionally biased region" description="Basic residues" evidence="1">
    <location>
        <begin position="13"/>
        <end position="28"/>
    </location>
</feature>